<accession>A0A975BXU4</accession>
<dbReference type="Proteomes" id="UP000663722">
    <property type="component" value="Chromosome"/>
</dbReference>
<reference evidence="1" key="1">
    <citation type="journal article" date="2021" name="Microb. Physiol.">
        <title>Proteogenomic Insights into the Physiology of Marine, Sulfate-Reducing, Filamentous Desulfonema limicola and Desulfonema magnum.</title>
        <authorList>
            <person name="Schnaars V."/>
            <person name="Wohlbrand L."/>
            <person name="Scheve S."/>
            <person name="Hinrichs C."/>
            <person name="Reinhardt R."/>
            <person name="Rabus R."/>
        </authorList>
    </citation>
    <scope>NUCLEOTIDE SEQUENCE</scope>
    <source>
        <strain evidence="1">4be13</strain>
    </source>
</reference>
<proteinExistence type="predicted"/>
<dbReference type="AlphaFoldDB" id="A0A975BXU4"/>
<gene>
    <name evidence="1" type="ORF">dnm_095980</name>
</gene>
<keyword evidence="2" id="KW-1185">Reference proteome</keyword>
<dbReference type="KEGG" id="dmm:dnm_095980"/>
<organism evidence="1 2">
    <name type="scientific">Desulfonema magnum</name>
    <dbReference type="NCBI Taxonomy" id="45655"/>
    <lineage>
        <taxon>Bacteria</taxon>
        <taxon>Pseudomonadati</taxon>
        <taxon>Thermodesulfobacteriota</taxon>
        <taxon>Desulfobacteria</taxon>
        <taxon>Desulfobacterales</taxon>
        <taxon>Desulfococcaceae</taxon>
        <taxon>Desulfonema</taxon>
    </lineage>
</organism>
<sequence length="39" mass="4317">MKNSDYNGFRGGPTKPCKGDIFVALIIEYNKQPDKEKGG</sequence>
<name>A0A975BXU4_9BACT</name>
<dbReference type="EMBL" id="CP061800">
    <property type="protein sequence ID" value="QTA93497.1"/>
    <property type="molecule type" value="Genomic_DNA"/>
</dbReference>
<evidence type="ECO:0000313" key="1">
    <source>
        <dbReference type="EMBL" id="QTA93497.1"/>
    </source>
</evidence>
<protein>
    <submittedName>
        <fullName evidence="1">Uncharacterized protein</fullName>
    </submittedName>
</protein>
<evidence type="ECO:0000313" key="2">
    <source>
        <dbReference type="Proteomes" id="UP000663722"/>
    </source>
</evidence>